<dbReference type="Gene3D" id="2.40.160.20">
    <property type="match status" value="1"/>
</dbReference>
<dbReference type="EMBL" id="CP002352">
    <property type="protein sequence ID" value="ADV44521.1"/>
    <property type="molecule type" value="Genomic_DNA"/>
</dbReference>
<evidence type="ECO:0000259" key="3">
    <source>
        <dbReference type="Pfam" id="PF13505"/>
    </source>
</evidence>
<accession>E6SVT2</accession>
<dbReference type="STRING" id="693979.Bache_2563"/>
<dbReference type="PATRIC" id="fig|693979.3.peg.2687"/>
<evidence type="ECO:0000313" key="5">
    <source>
        <dbReference type="Proteomes" id="UP000008630"/>
    </source>
</evidence>
<feature type="chain" id="PRO_5003211156" description="Outer membrane protein beta-barrel domain-containing protein" evidence="2">
    <location>
        <begin position="20"/>
        <end position="180"/>
    </location>
</feature>
<dbReference type="Proteomes" id="UP000008630">
    <property type="component" value="Chromosome"/>
</dbReference>
<dbReference type="Pfam" id="PF13505">
    <property type="entry name" value="OMP_b-brl"/>
    <property type="match status" value="1"/>
</dbReference>
<reference key="1">
    <citation type="submission" date="2010-11" db="EMBL/GenBank/DDBJ databases">
        <title>The complete genome of Bacteroides helcogenes P 36-108.</title>
        <authorList>
            <consortium name="US DOE Joint Genome Institute (JGI-PGF)"/>
            <person name="Lucas S."/>
            <person name="Copeland A."/>
            <person name="Lapidus A."/>
            <person name="Bruce D."/>
            <person name="Goodwin L."/>
            <person name="Pitluck S."/>
            <person name="Kyrpides N."/>
            <person name="Mavromatis K."/>
            <person name="Ivanova N."/>
            <person name="Zeytun A."/>
            <person name="Brettin T."/>
            <person name="Detter J.C."/>
            <person name="Tapia R."/>
            <person name="Han C."/>
            <person name="Land M."/>
            <person name="Hauser L."/>
            <person name="Markowitz V."/>
            <person name="Cheng J.-F."/>
            <person name="Hugenholtz P."/>
            <person name="Woyke T."/>
            <person name="Wu D."/>
            <person name="Gronow S."/>
            <person name="Wellnitz S."/>
            <person name="Brambilla E."/>
            <person name="Klenk H.-P."/>
            <person name="Eisen J.A."/>
        </authorList>
    </citation>
    <scope>NUCLEOTIDE SEQUENCE</scope>
    <source>
        <strain>P 36-108</strain>
    </source>
</reference>
<dbReference type="AlphaFoldDB" id="E6SVT2"/>
<keyword evidence="1 2" id="KW-0732">Signal</keyword>
<dbReference type="KEGG" id="bhl:Bache_2563"/>
<organism evidence="4 5">
    <name type="scientific">Bacteroides helcogenes (strain ATCC 35417 / DSM 20613 / JCM 6297 / CCUG 15421 / P 36-108)</name>
    <dbReference type="NCBI Taxonomy" id="693979"/>
    <lineage>
        <taxon>Bacteria</taxon>
        <taxon>Pseudomonadati</taxon>
        <taxon>Bacteroidota</taxon>
        <taxon>Bacteroidia</taxon>
        <taxon>Bacteroidales</taxon>
        <taxon>Bacteroidaceae</taxon>
        <taxon>Bacteroides</taxon>
    </lineage>
</organism>
<keyword evidence="5" id="KW-1185">Reference proteome</keyword>
<evidence type="ECO:0000256" key="1">
    <source>
        <dbReference type="ARBA" id="ARBA00022729"/>
    </source>
</evidence>
<feature type="signal peptide" evidence="2">
    <location>
        <begin position="1"/>
        <end position="19"/>
    </location>
</feature>
<sequence length="180" mass="19659">MKKIVLVLFALMAVVSVNAQVYVGGTLGLWHNDDADMTNFSIAPEIGYNINKKWAVGAELGYVHSNTNVTLGNFSGSVKTNAFAIAPYARYSFYENKLVRLFIDGGLGFSTYKVDVDGADATNGFEIGVKPGLAIKLNNHFSLVAKCGFLGYRDDYMVGENGYGFALTSENLSFGFHYEF</sequence>
<dbReference type="GO" id="GO:0019867">
    <property type="term" value="C:outer membrane"/>
    <property type="evidence" value="ECO:0007669"/>
    <property type="project" value="InterPro"/>
</dbReference>
<feature type="domain" description="Outer membrane protein beta-barrel" evidence="3">
    <location>
        <begin position="5"/>
        <end position="180"/>
    </location>
</feature>
<evidence type="ECO:0000313" key="4">
    <source>
        <dbReference type="EMBL" id="ADV44521.1"/>
    </source>
</evidence>
<dbReference type="InterPro" id="IPR027385">
    <property type="entry name" value="Beta-barrel_OMP"/>
</dbReference>
<name>E6SVT2_BACT6</name>
<gene>
    <name evidence="4" type="ordered locus">Bache_2563</name>
</gene>
<dbReference type="InterPro" id="IPR011250">
    <property type="entry name" value="OMP/PagP_B-barrel"/>
</dbReference>
<evidence type="ECO:0000256" key="2">
    <source>
        <dbReference type="SAM" id="SignalP"/>
    </source>
</evidence>
<proteinExistence type="predicted"/>
<dbReference type="RefSeq" id="WP_013548109.1">
    <property type="nucleotide sequence ID" value="NC_014933.1"/>
</dbReference>
<dbReference type="eggNOG" id="COG3637">
    <property type="taxonomic scope" value="Bacteria"/>
</dbReference>
<dbReference type="HOGENOM" id="CLU_100971_2_0_10"/>
<dbReference type="SUPFAM" id="SSF56925">
    <property type="entry name" value="OMPA-like"/>
    <property type="match status" value="1"/>
</dbReference>
<dbReference type="InterPro" id="IPR006315">
    <property type="entry name" value="OM_autotransptr_brl_dom"/>
</dbReference>
<dbReference type="NCBIfam" id="TIGR01414">
    <property type="entry name" value="autotrans_barl"/>
    <property type="match status" value="1"/>
</dbReference>
<dbReference type="OrthoDB" id="1082240at2"/>
<reference evidence="4 5" key="2">
    <citation type="journal article" date="2011" name="Stand. Genomic Sci.">
        <title>Complete genome sequence of Bacteroides helcogenes type strain (P 36-108).</title>
        <authorList>
            <person name="Pati A."/>
            <person name="Gronow S."/>
            <person name="Zeytun A."/>
            <person name="Lapidus A."/>
            <person name="Nolan M."/>
            <person name="Hammon N."/>
            <person name="Deshpande S."/>
            <person name="Cheng J.F."/>
            <person name="Tapia R."/>
            <person name="Han C."/>
            <person name="Goodwin L."/>
            <person name="Pitluck S."/>
            <person name="Liolios K."/>
            <person name="Pagani I."/>
            <person name="Ivanova N."/>
            <person name="Mavromatis K."/>
            <person name="Chen A."/>
            <person name="Palaniappan K."/>
            <person name="Land M."/>
            <person name="Hauser L."/>
            <person name="Chang Y.J."/>
            <person name="Jeffries C.D."/>
            <person name="Detter J.C."/>
            <person name="Brambilla E."/>
            <person name="Rohde M."/>
            <person name="Goker M."/>
            <person name="Woyke T."/>
            <person name="Bristow J."/>
            <person name="Eisen J.A."/>
            <person name="Markowitz V."/>
            <person name="Hugenholtz P."/>
            <person name="Kyrpides N.C."/>
            <person name="Klenk H.P."/>
            <person name="Lucas S."/>
        </authorList>
    </citation>
    <scope>NUCLEOTIDE SEQUENCE [LARGE SCALE GENOMIC DNA]</scope>
    <source>
        <strain evidence="5">ATCC 35417 / DSM 20613 / JCM 6297 / CCUG 15421 / P 36-108</strain>
    </source>
</reference>
<protein>
    <recommendedName>
        <fullName evidence="3">Outer membrane protein beta-barrel domain-containing protein</fullName>
    </recommendedName>
</protein>